<dbReference type="EMBL" id="JABBYC010000015">
    <property type="protein sequence ID" value="MBL0886705.1"/>
    <property type="molecule type" value="Genomic_DNA"/>
</dbReference>
<accession>A0ABS1LKD3</accession>
<reference evidence="1 2" key="1">
    <citation type="journal article" date="2021" name="Arch. Microbiol.">
        <title>Myceligenerans indicum sp. nov., an actinobacterium isolated from mangrove sediment of Sundarbans, India.</title>
        <authorList>
            <person name="Asha K."/>
            <person name="Bhadury P."/>
        </authorList>
    </citation>
    <scope>NUCLEOTIDE SEQUENCE [LARGE SCALE GENOMIC DNA]</scope>
    <source>
        <strain evidence="1 2">I2</strain>
    </source>
</reference>
<dbReference type="InterPro" id="IPR007061">
    <property type="entry name" value="MST-like"/>
</dbReference>
<dbReference type="SUPFAM" id="SSF109854">
    <property type="entry name" value="DinB/YfiT-like putative metalloenzymes"/>
    <property type="match status" value="1"/>
</dbReference>
<protein>
    <submittedName>
        <fullName evidence="1">DinB family protein</fullName>
    </submittedName>
</protein>
<gene>
    <name evidence="1" type="ORF">HGK34_10545</name>
</gene>
<dbReference type="Gene3D" id="1.20.120.450">
    <property type="entry name" value="dinb family like domain"/>
    <property type="match status" value="1"/>
</dbReference>
<dbReference type="Pfam" id="PF04978">
    <property type="entry name" value="MST"/>
    <property type="match status" value="1"/>
</dbReference>
<keyword evidence="2" id="KW-1185">Reference proteome</keyword>
<organism evidence="1 2">
    <name type="scientific">Myceligenerans indicum</name>
    <dbReference type="NCBI Taxonomy" id="2593663"/>
    <lineage>
        <taxon>Bacteria</taxon>
        <taxon>Bacillati</taxon>
        <taxon>Actinomycetota</taxon>
        <taxon>Actinomycetes</taxon>
        <taxon>Micrococcales</taxon>
        <taxon>Promicromonosporaceae</taxon>
        <taxon>Myceligenerans</taxon>
    </lineage>
</organism>
<name>A0ABS1LKD3_9MICO</name>
<evidence type="ECO:0000313" key="2">
    <source>
        <dbReference type="Proteomes" id="UP000675409"/>
    </source>
</evidence>
<dbReference type="RefSeq" id="WP_201846951.1">
    <property type="nucleotide sequence ID" value="NZ_JABBYC010000015.1"/>
</dbReference>
<comment type="caution">
    <text evidence="1">The sequence shown here is derived from an EMBL/GenBank/DDBJ whole genome shotgun (WGS) entry which is preliminary data.</text>
</comment>
<dbReference type="Proteomes" id="UP000675409">
    <property type="component" value="Unassembled WGS sequence"/>
</dbReference>
<dbReference type="InterPro" id="IPR034660">
    <property type="entry name" value="DinB/YfiT-like"/>
</dbReference>
<evidence type="ECO:0000313" key="1">
    <source>
        <dbReference type="EMBL" id="MBL0886705.1"/>
    </source>
</evidence>
<proteinExistence type="predicted"/>
<sequence>MTDITPVETGAESGESFQKRILKKYLRDAREALVWKVEDLSEREARWPRVPSGNNLAGLVKHMANVEAGYLGTILGRPWPTPAELVPEDLIETDPQADFYLTTDETLPGMIDLYRRVWTFTEENIDALPLDTRATVPWWRDNSDTTLFRLIVHTLEDLSRHAGHADILREQHDGAVGLSKNNSNVPDLDEGGETYVDKLKAIANRYA</sequence>